<dbReference type="Pfam" id="PF20431">
    <property type="entry name" value="E_motif"/>
    <property type="match status" value="1"/>
</dbReference>
<dbReference type="GO" id="GO:0009451">
    <property type="term" value="P:RNA modification"/>
    <property type="evidence" value="ECO:0007669"/>
    <property type="project" value="InterPro"/>
</dbReference>
<dbReference type="PANTHER" id="PTHR47926:SF483">
    <property type="entry name" value="TETRATRICOPEPTIDE-LIKE HELICAL DOMAIN SUPERFAMILY"/>
    <property type="match status" value="1"/>
</dbReference>
<dbReference type="eggNOG" id="KOG4197">
    <property type="taxonomic scope" value="Eukaryota"/>
</dbReference>
<dbReference type="OMA" id="ELSMHIK"/>
<evidence type="ECO:0008006" key="3">
    <source>
        <dbReference type="Google" id="ProtNLM"/>
    </source>
</evidence>
<evidence type="ECO:0000313" key="2">
    <source>
        <dbReference type="Proteomes" id="UP000017836"/>
    </source>
</evidence>
<dbReference type="AlphaFoldDB" id="W1PNW0"/>
<protein>
    <recommendedName>
        <fullName evidence="3">DYW domain-containing protein</fullName>
    </recommendedName>
</protein>
<accession>W1PNW0</accession>
<organism evidence="1 2">
    <name type="scientific">Amborella trichopoda</name>
    <dbReference type="NCBI Taxonomy" id="13333"/>
    <lineage>
        <taxon>Eukaryota</taxon>
        <taxon>Viridiplantae</taxon>
        <taxon>Streptophyta</taxon>
        <taxon>Embryophyta</taxon>
        <taxon>Tracheophyta</taxon>
        <taxon>Spermatophyta</taxon>
        <taxon>Magnoliopsida</taxon>
        <taxon>Amborellales</taxon>
        <taxon>Amborellaceae</taxon>
        <taxon>Amborella</taxon>
    </lineage>
</organism>
<keyword evidence="2" id="KW-1185">Reference proteome</keyword>
<gene>
    <name evidence="1" type="ORF">AMTR_s00029p00055730</name>
</gene>
<evidence type="ECO:0000313" key="1">
    <source>
        <dbReference type="EMBL" id="ERN09416.1"/>
    </source>
</evidence>
<dbReference type="PANTHER" id="PTHR47926">
    <property type="entry name" value="PENTATRICOPEPTIDE REPEAT-CONTAINING PROTEIN"/>
    <property type="match status" value="1"/>
</dbReference>
<dbReference type="EMBL" id="KI392980">
    <property type="protein sequence ID" value="ERN09416.1"/>
    <property type="molecule type" value="Genomic_DNA"/>
</dbReference>
<reference evidence="2" key="1">
    <citation type="journal article" date="2013" name="Science">
        <title>The Amborella genome and the evolution of flowering plants.</title>
        <authorList>
            <consortium name="Amborella Genome Project"/>
        </authorList>
    </citation>
    <scope>NUCLEOTIDE SEQUENCE [LARGE SCALE GENOMIC DNA]</scope>
</reference>
<dbReference type="Gramene" id="ERN09416">
    <property type="protein sequence ID" value="ERN09416"/>
    <property type="gene ID" value="AMTR_s00029p00055730"/>
</dbReference>
<dbReference type="GO" id="GO:0003723">
    <property type="term" value="F:RNA binding"/>
    <property type="evidence" value="ECO:0007669"/>
    <property type="project" value="InterPro"/>
</dbReference>
<dbReference type="InterPro" id="IPR046960">
    <property type="entry name" value="PPR_At4g14850-like_plant"/>
</dbReference>
<proteinExistence type="predicted"/>
<dbReference type="Proteomes" id="UP000017836">
    <property type="component" value="Unassembled WGS sequence"/>
</dbReference>
<dbReference type="HOGENOM" id="CLU_2029795_0_0_1"/>
<name>W1PNW0_AMBTC</name>
<dbReference type="InterPro" id="IPR046848">
    <property type="entry name" value="E_motif"/>
</dbReference>
<sequence length="122" mass="13703">MLGALLSACKMHGYVGLGERVGKRLIELEPNHDGRYIGLSNVYAAASRWDEARKAREMMEMRGVKKVPGFSSVEVDGAIHRFIAHDRTHPCSKEVYLMLNDLGRQIKLQDCLETVLDTDEEG</sequence>